<dbReference type="EMBL" id="FNHS01000033">
    <property type="protein sequence ID" value="SDO65252.1"/>
    <property type="molecule type" value="Genomic_DNA"/>
</dbReference>
<keyword evidence="4" id="KW-0460">Magnesium</keyword>
<comment type="cofactor">
    <cofactor evidence="1">
        <name>Mg(2+)</name>
        <dbReference type="ChEBI" id="CHEBI:18420"/>
    </cofactor>
</comment>
<dbReference type="GO" id="GO:0046872">
    <property type="term" value="F:metal ion binding"/>
    <property type="evidence" value="ECO:0007669"/>
    <property type="project" value="UniProtKB-KW"/>
</dbReference>
<name>A0A1H0LB06_9HYPH</name>
<accession>A0A1H0LB06</accession>
<evidence type="ECO:0000256" key="3">
    <source>
        <dbReference type="ARBA" id="ARBA00022801"/>
    </source>
</evidence>
<dbReference type="InterPro" id="IPR047198">
    <property type="entry name" value="DDP-like_NUDIX"/>
</dbReference>
<evidence type="ECO:0000256" key="1">
    <source>
        <dbReference type="ARBA" id="ARBA00001946"/>
    </source>
</evidence>
<gene>
    <name evidence="6" type="ORF">SAMN05216360_1337</name>
</gene>
<evidence type="ECO:0000256" key="2">
    <source>
        <dbReference type="ARBA" id="ARBA00022723"/>
    </source>
</evidence>
<dbReference type="AlphaFoldDB" id="A0A1H0LB06"/>
<dbReference type="GO" id="GO:0005737">
    <property type="term" value="C:cytoplasm"/>
    <property type="evidence" value="ECO:0007669"/>
    <property type="project" value="TreeGrafter"/>
</dbReference>
<dbReference type="Proteomes" id="UP000198704">
    <property type="component" value="Unassembled WGS sequence"/>
</dbReference>
<dbReference type="Gene3D" id="3.90.79.10">
    <property type="entry name" value="Nucleoside Triphosphate Pyrophosphohydrolase"/>
    <property type="match status" value="1"/>
</dbReference>
<keyword evidence="2" id="KW-0479">Metal-binding</keyword>
<organism evidence="6 7">
    <name type="scientific">Methylobacterium phyllostachyos</name>
    <dbReference type="NCBI Taxonomy" id="582672"/>
    <lineage>
        <taxon>Bacteria</taxon>
        <taxon>Pseudomonadati</taxon>
        <taxon>Pseudomonadota</taxon>
        <taxon>Alphaproteobacteria</taxon>
        <taxon>Hyphomicrobiales</taxon>
        <taxon>Methylobacteriaceae</taxon>
        <taxon>Methylobacterium</taxon>
    </lineage>
</organism>
<dbReference type="InterPro" id="IPR000086">
    <property type="entry name" value="NUDIX_hydrolase_dom"/>
</dbReference>
<dbReference type="STRING" id="582672.SAMN05216360_1337"/>
<evidence type="ECO:0000313" key="6">
    <source>
        <dbReference type="EMBL" id="SDO65252.1"/>
    </source>
</evidence>
<dbReference type="RefSeq" id="WP_167627820.1">
    <property type="nucleotide sequence ID" value="NZ_FNHS01000033.1"/>
</dbReference>
<dbReference type="SUPFAM" id="SSF55811">
    <property type="entry name" value="Nudix"/>
    <property type="match status" value="1"/>
</dbReference>
<dbReference type="GO" id="GO:0016462">
    <property type="term" value="F:pyrophosphatase activity"/>
    <property type="evidence" value="ECO:0007669"/>
    <property type="project" value="InterPro"/>
</dbReference>
<dbReference type="PROSITE" id="PS51462">
    <property type="entry name" value="NUDIX"/>
    <property type="match status" value="1"/>
</dbReference>
<proteinExistence type="predicted"/>
<dbReference type="PANTHER" id="PTHR12629:SF0">
    <property type="entry name" value="DIPHOSPHOINOSITOL-POLYPHOSPHATE DIPHOSPHATASE"/>
    <property type="match status" value="1"/>
</dbReference>
<evidence type="ECO:0000259" key="5">
    <source>
        <dbReference type="PROSITE" id="PS51462"/>
    </source>
</evidence>
<evidence type="ECO:0000256" key="4">
    <source>
        <dbReference type="ARBA" id="ARBA00022842"/>
    </source>
</evidence>
<dbReference type="InterPro" id="IPR015797">
    <property type="entry name" value="NUDIX_hydrolase-like_dom_sf"/>
</dbReference>
<keyword evidence="7" id="KW-1185">Reference proteome</keyword>
<sequence length="202" mass="22817">MGPPIHSRYNALVLSYVKAIRIDRPQNSCQLTHTLLFPRSKLKIASKRPGLKKLIRKAQDKPLKQVAALPFRVGSDGQTEVLLITSRDTGRWIIPKGWPMIGRKAHRAAEREAFEEAGLTGQIAADPVGWYRYEKRLAHGLALPCKVRVYPLRVETQHTRWPEQAQRTLRWFAPEDAARLVHEDELRLLLAGFAPGSSEGCA</sequence>
<keyword evidence="3" id="KW-0378">Hydrolase</keyword>
<feature type="domain" description="Nudix hydrolase" evidence="5">
    <location>
        <begin position="62"/>
        <end position="194"/>
    </location>
</feature>
<dbReference type="Pfam" id="PF00293">
    <property type="entry name" value="NUDIX"/>
    <property type="match status" value="1"/>
</dbReference>
<dbReference type="PANTHER" id="PTHR12629">
    <property type="entry name" value="DIPHOSPHOINOSITOL POLYPHOSPHATE PHOSPHOHYDROLASE"/>
    <property type="match status" value="1"/>
</dbReference>
<protein>
    <submittedName>
        <fullName evidence="6">8-oxo-dGTP pyrophosphatase MutT, NUDIX family</fullName>
    </submittedName>
</protein>
<reference evidence="7" key="1">
    <citation type="submission" date="2016-10" db="EMBL/GenBank/DDBJ databases">
        <authorList>
            <person name="Varghese N."/>
            <person name="Submissions S."/>
        </authorList>
    </citation>
    <scope>NUCLEOTIDE SEQUENCE [LARGE SCALE GENOMIC DNA]</scope>
    <source>
        <strain evidence="7">BL47</strain>
    </source>
</reference>
<dbReference type="CDD" id="cd04666">
    <property type="entry name" value="NUDIX_DIPP2_like_Nudt4"/>
    <property type="match status" value="1"/>
</dbReference>
<evidence type="ECO:0000313" key="7">
    <source>
        <dbReference type="Proteomes" id="UP000198704"/>
    </source>
</evidence>